<dbReference type="EMBL" id="CAJGYM010000009">
    <property type="protein sequence ID" value="CAD6188973.1"/>
    <property type="molecule type" value="Genomic_DNA"/>
</dbReference>
<dbReference type="SUPFAM" id="SSF50353">
    <property type="entry name" value="Cytokine"/>
    <property type="match status" value="1"/>
</dbReference>
<protein>
    <submittedName>
        <fullName evidence="3">Uncharacterized protein</fullName>
    </submittedName>
</protein>
<reference evidence="3" key="1">
    <citation type="submission" date="2020-10" db="EMBL/GenBank/DDBJ databases">
        <authorList>
            <person name="Kikuchi T."/>
        </authorList>
    </citation>
    <scope>NUCLEOTIDE SEQUENCE</scope>
    <source>
        <strain evidence="3">NKZ352</strain>
    </source>
</reference>
<evidence type="ECO:0000256" key="2">
    <source>
        <dbReference type="SAM" id="SignalP"/>
    </source>
</evidence>
<evidence type="ECO:0000313" key="3">
    <source>
        <dbReference type="EMBL" id="CAD6188973.1"/>
    </source>
</evidence>
<dbReference type="CDD" id="cd23307">
    <property type="entry name" value="beta-trefoil_FGF8-like"/>
    <property type="match status" value="1"/>
</dbReference>
<name>A0A8S1H154_9PELO</name>
<dbReference type="Gene3D" id="2.80.10.50">
    <property type="match status" value="1"/>
</dbReference>
<dbReference type="SMART" id="SM00442">
    <property type="entry name" value="FGF"/>
    <property type="match status" value="1"/>
</dbReference>
<sequence>MPYALTCTLHLRRQVQLLSILTVFSVIKAGHVTREGEVRWQLFNECSQGMLQTYLGRVNTRGFSDRHCLTEFHVEADFYGAIRLQHAQSRKYLCFNKRQRITLRFNGDSERCYFYERINHSGYSELESAWQPRLFLGFNGRGRFQSPDTYHVKRRCFYWLKFVRYVPEEELHHCEIRKPVDQHVRLEHTNMAHNALRNSLLNQIRATHDGPYKHQDQENRNGTYSL</sequence>
<keyword evidence="4" id="KW-1185">Reference proteome</keyword>
<proteinExistence type="inferred from homology"/>
<comment type="caution">
    <text evidence="3">The sequence shown here is derived from an EMBL/GenBank/DDBJ whole genome shotgun (WGS) entry which is preliminary data.</text>
</comment>
<comment type="similarity">
    <text evidence="1">Belongs to the heparin-binding growth factors family.</text>
</comment>
<dbReference type="InterPro" id="IPR008996">
    <property type="entry name" value="IL1/FGF"/>
</dbReference>
<feature type="chain" id="PRO_5035743897" evidence="2">
    <location>
        <begin position="30"/>
        <end position="226"/>
    </location>
</feature>
<gene>
    <name evidence="3" type="ORF">CAUJ_LOCUS4892</name>
</gene>
<organism evidence="3 4">
    <name type="scientific">Caenorhabditis auriculariae</name>
    <dbReference type="NCBI Taxonomy" id="2777116"/>
    <lineage>
        <taxon>Eukaryota</taxon>
        <taxon>Metazoa</taxon>
        <taxon>Ecdysozoa</taxon>
        <taxon>Nematoda</taxon>
        <taxon>Chromadorea</taxon>
        <taxon>Rhabditida</taxon>
        <taxon>Rhabditina</taxon>
        <taxon>Rhabditomorpha</taxon>
        <taxon>Rhabditoidea</taxon>
        <taxon>Rhabditidae</taxon>
        <taxon>Peloderinae</taxon>
        <taxon>Caenorhabditis</taxon>
    </lineage>
</organism>
<dbReference type="OrthoDB" id="5854247at2759"/>
<accession>A0A8S1H154</accession>
<evidence type="ECO:0000256" key="1">
    <source>
        <dbReference type="ARBA" id="ARBA00007936"/>
    </source>
</evidence>
<dbReference type="Proteomes" id="UP000835052">
    <property type="component" value="Unassembled WGS sequence"/>
</dbReference>
<dbReference type="Pfam" id="PF00167">
    <property type="entry name" value="FGF"/>
    <property type="match status" value="1"/>
</dbReference>
<evidence type="ECO:0000313" key="4">
    <source>
        <dbReference type="Proteomes" id="UP000835052"/>
    </source>
</evidence>
<feature type="signal peptide" evidence="2">
    <location>
        <begin position="1"/>
        <end position="29"/>
    </location>
</feature>
<keyword evidence="2" id="KW-0732">Signal</keyword>
<dbReference type="AlphaFoldDB" id="A0A8S1H154"/>
<dbReference type="GO" id="GO:0008083">
    <property type="term" value="F:growth factor activity"/>
    <property type="evidence" value="ECO:0007669"/>
    <property type="project" value="InterPro"/>
</dbReference>
<dbReference type="InterPro" id="IPR002209">
    <property type="entry name" value="Fibroblast_GF_fam"/>
</dbReference>